<dbReference type="Pfam" id="PF00271">
    <property type="entry name" value="Helicase_C"/>
    <property type="match status" value="1"/>
</dbReference>
<protein>
    <recommendedName>
        <fullName evidence="14">Transcription-repair coupling factor</fullName>
    </recommendedName>
</protein>
<keyword evidence="3" id="KW-0227">DNA damage</keyword>
<dbReference type="Gene3D" id="3.30.2060.10">
    <property type="entry name" value="Penicillin-binding protein 1b domain"/>
    <property type="match status" value="1"/>
</dbReference>
<dbReference type="SUPFAM" id="SSF141259">
    <property type="entry name" value="CarD-like"/>
    <property type="match status" value="1"/>
</dbReference>
<evidence type="ECO:0000259" key="10">
    <source>
        <dbReference type="PROSITE" id="PS51192"/>
    </source>
</evidence>
<dbReference type="SMART" id="SM00487">
    <property type="entry name" value="DEXDc"/>
    <property type="match status" value="1"/>
</dbReference>
<keyword evidence="6" id="KW-0067">ATP-binding</keyword>
<dbReference type="Pfam" id="PF02559">
    <property type="entry name" value="CarD_TRCF_RID"/>
    <property type="match status" value="1"/>
</dbReference>
<dbReference type="Gene3D" id="3.40.50.300">
    <property type="entry name" value="P-loop containing nucleotide triphosphate hydrolases"/>
    <property type="match status" value="2"/>
</dbReference>
<accession>A0A1F5WZT6</accession>
<dbReference type="STRING" id="1798351.A2930_01115"/>
<evidence type="ECO:0000256" key="5">
    <source>
        <dbReference type="ARBA" id="ARBA00022806"/>
    </source>
</evidence>
<dbReference type="InterPro" id="IPR047112">
    <property type="entry name" value="RecG/Mfd"/>
</dbReference>
<evidence type="ECO:0000313" key="13">
    <source>
        <dbReference type="Proteomes" id="UP000178114"/>
    </source>
</evidence>
<organism evidence="12 13">
    <name type="scientific">Candidatus Giovannonibacteria bacterium RIFCSPLOWO2_01_FULL_45_34</name>
    <dbReference type="NCBI Taxonomy" id="1798351"/>
    <lineage>
        <taxon>Bacteria</taxon>
        <taxon>Candidatus Giovannoniibacteriota</taxon>
    </lineage>
</organism>
<dbReference type="Pfam" id="PF17757">
    <property type="entry name" value="UvrB_inter"/>
    <property type="match status" value="1"/>
</dbReference>
<keyword evidence="4" id="KW-0378">Hydrolase</keyword>
<evidence type="ECO:0000256" key="8">
    <source>
        <dbReference type="ARBA" id="ARBA00023204"/>
    </source>
</evidence>
<evidence type="ECO:0000256" key="7">
    <source>
        <dbReference type="ARBA" id="ARBA00023125"/>
    </source>
</evidence>
<evidence type="ECO:0000256" key="9">
    <source>
        <dbReference type="SAM" id="MobiDB-lite"/>
    </source>
</evidence>
<dbReference type="GO" id="GO:0006281">
    <property type="term" value="P:DNA repair"/>
    <property type="evidence" value="ECO:0007669"/>
    <property type="project" value="UniProtKB-KW"/>
</dbReference>
<evidence type="ECO:0000256" key="3">
    <source>
        <dbReference type="ARBA" id="ARBA00022763"/>
    </source>
</evidence>
<comment type="caution">
    <text evidence="12">The sequence shown here is derived from an EMBL/GenBank/DDBJ whole genome shotgun (WGS) entry which is preliminary data.</text>
</comment>
<keyword evidence="1" id="KW-0963">Cytoplasm</keyword>
<evidence type="ECO:0000256" key="6">
    <source>
        <dbReference type="ARBA" id="ARBA00022840"/>
    </source>
</evidence>
<proteinExistence type="predicted"/>
<dbReference type="InterPro" id="IPR014001">
    <property type="entry name" value="Helicase_ATP-bd"/>
</dbReference>
<sequence length="739" mass="82819">MVGIKRSVSKSILPDTLLSVNFLIEFKNPQCKRLRRINLKTNLEKILIAAVTPSFLEKEASWFTQNFNEIEKSRREHEWYRRNTEIFEAGQKIKLSEFLRRVAELGYTKAWETQNRGEFSQRGGVIHIFPINYDEVLTIEFEGNYLAEITLPAGRQAPAPLTLRGENNEVIYKNPGKFSPLKARGQRSGGYKIGFRPGDYVVHIDHGIGIFRGERGEDFVIEYAAPRRQPGGSQAGKPKSEHGDPDLLFVPKKEIKRLSPYLGFKKPEIHRLGTPIWNITKRKAKEDIIVFAKELLASLAARKIVTRPPYHQNKEMEEELVANFPHEHTADQSKAIAEVWEDMSLGVPMERVLTGDVGFGKTEVAIAAALRAVLNDRQVAVLAPTTILADQHFDVFSERLKSFGVEIARLTRLESSEQIKKILKKIEIGAVDVVIGTHKILGLKFSAQGARLPDGQGLALGWKKLGLLIIDEEQKFGVAHKERFKKLIPELDVLSLSATPIPRTLNIALSGIQPISSIETAPAGKSEIKTFVLPKPALGRSAAGGNNIIKSAIEFELNRGGQIYFLANRIHKIPRLIEEIKSLNTKARIAVLHGRMKDEQIIGTMHDFRAHKSDLLVSTTIIENGMDLSNVNTLIVEDSTRFGLSQAHQLRGRIGRGKNEGFAYFLYPTHKLKEKAAERLEALERFSWLGAGLEIAKRDLEIRGAGNILGKAQSGIAYRVGLNLYYELLEEAVAELKRD</sequence>
<dbReference type="SMART" id="SM00490">
    <property type="entry name" value="HELICc"/>
    <property type="match status" value="1"/>
</dbReference>
<dbReference type="Gene3D" id="2.40.10.170">
    <property type="match status" value="1"/>
</dbReference>
<keyword evidence="2" id="KW-0547">Nucleotide-binding</keyword>
<keyword evidence="8" id="KW-0234">DNA repair</keyword>
<dbReference type="Pfam" id="PF00270">
    <property type="entry name" value="DEAD"/>
    <property type="match status" value="1"/>
</dbReference>
<evidence type="ECO:0000256" key="2">
    <source>
        <dbReference type="ARBA" id="ARBA00022741"/>
    </source>
</evidence>
<dbReference type="InterPro" id="IPR036101">
    <property type="entry name" value="CarD-like/TRCF_RID_sf"/>
</dbReference>
<name>A0A1F5WZT6_9BACT</name>
<dbReference type="PANTHER" id="PTHR47964:SF1">
    <property type="entry name" value="ATP-DEPENDENT DNA HELICASE HOMOLOG RECG, CHLOROPLASTIC"/>
    <property type="match status" value="1"/>
</dbReference>
<dbReference type="GO" id="GO:0003677">
    <property type="term" value="F:DNA binding"/>
    <property type="evidence" value="ECO:0007669"/>
    <property type="project" value="UniProtKB-KW"/>
</dbReference>
<keyword evidence="7" id="KW-0238">DNA-binding</keyword>
<dbReference type="PROSITE" id="PS51194">
    <property type="entry name" value="HELICASE_CTER"/>
    <property type="match status" value="1"/>
</dbReference>
<dbReference type="InterPro" id="IPR027417">
    <property type="entry name" value="P-loop_NTPase"/>
</dbReference>
<dbReference type="SUPFAM" id="SSF52540">
    <property type="entry name" value="P-loop containing nucleoside triphosphate hydrolases"/>
    <property type="match status" value="3"/>
</dbReference>
<dbReference type="GO" id="GO:0016787">
    <property type="term" value="F:hydrolase activity"/>
    <property type="evidence" value="ECO:0007669"/>
    <property type="project" value="UniProtKB-KW"/>
</dbReference>
<dbReference type="Proteomes" id="UP000178114">
    <property type="component" value="Unassembled WGS sequence"/>
</dbReference>
<gene>
    <name evidence="12" type="ORF">A2930_01115</name>
</gene>
<feature type="domain" description="Helicase ATP-binding" evidence="10">
    <location>
        <begin position="342"/>
        <end position="518"/>
    </location>
</feature>
<evidence type="ECO:0000313" key="12">
    <source>
        <dbReference type="EMBL" id="OGF81150.1"/>
    </source>
</evidence>
<dbReference type="InterPro" id="IPR003711">
    <property type="entry name" value="CarD-like/TRCF_RID"/>
</dbReference>
<dbReference type="AlphaFoldDB" id="A0A1F5WZT6"/>
<feature type="region of interest" description="Disordered" evidence="9">
    <location>
        <begin position="227"/>
        <end position="246"/>
    </location>
</feature>
<evidence type="ECO:0000259" key="11">
    <source>
        <dbReference type="PROSITE" id="PS51194"/>
    </source>
</evidence>
<dbReference type="PANTHER" id="PTHR47964">
    <property type="entry name" value="ATP-DEPENDENT DNA HELICASE HOMOLOG RECG, CHLOROPLASTIC"/>
    <property type="match status" value="1"/>
</dbReference>
<dbReference type="InterPro" id="IPR001650">
    <property type="entry name" value="Helicase_C-like"/>
</dbReference>
<reference evidence="12 13" key="1">
    <citation type="journal article" date="2016" name="Nat. Commun.">
        <title>Thousands of microbial genomes shed light on interconnected biogeochemical processes in an aquifer system.</title>
        <authorList>
            <person name="Anantharaman K."/>
            <person name="Brown C.T."/>
            <person name="Hug L.A."/>
            <person name="Sharon I."/>
            <person name="Castelle C.J."/>
            <person name="Probst A.J."/>
            <person name="Thomas B.C."/>
            <person name="Singh A."/>
            <person name="Wilkins M.J."/>
            <person name="Karaoz U."/>
            <person name="Brodie E.L."/>
            <person name="Williams K.H."/>
            <person name="Hubbard S.S."/>
            <person name="Banfield J.F."/>
        </authorList>
    </citation>
    <scope>NUCLEOTIDE SEQUENCE [LARGE SCALE GENOMIC DNA]</scope>
</reference>
<dbReference type="InterPro" id="IPR041471">
    <property type="entry name" value="UvrB_inter"/>
</dbReference>
<keyword evidence="5" id="KW-0347">Helicase</keyword>
<evidence type="ECO:0008006" key="14">
    <source>
        <dbReference type="Google" id="ProtNLM"/>
    </source>
</evidence>
<dbReference type="EMBL" id="MFID01000016">
    <property type="protein sequence ID" value="OGF81150.1"/>
    <property type="molecule type" value="Genomic_DNA"/>
</dbReference>
<feature type="domain" description="Helicase C-terminal" evidence="11">
    <location>
        <begin position="547"/>
        <end position="701"/>
    </location>
</feature>
<dbReference type="GO" id="GO:0003678">
    <property type="term" value="F:DNA helicase activity"/>
    <property type="evidence" value="ECO:0007669"/>
    <property type="project" value="TreeGrafter"/>
</dbReference>
<dbReference type="InterPro" id="IPR011545">
    <property type="entry name" value="DEAD/DEAH_box_helicase_dom"/>
</dbReference>
<evidence type="ECO:0000256" key="1">
    <source>
        <dbReference type="ARBA" id="ARBA00022490"/>
    </source>
</evidence>
<dbReference type="PROSITE" id="PS51192">
    <property type="entry name" value="HELICASE_ATP_BIND_1"/>
    <property type="match status" value="1"/>
</dbReference>
<dbReference type="SMART" id="SM01058">
    <property type="entry name" value="CarD_TRCF"/>
    <property type="match status" value="1"/>
</dbReference>
<dbReference type="GO" id="GO:0005524">
    <property type="term" value="F:ATP binding"/>
    <property type="evidence" value="ECO:0007669"/>
    <property type="project" value="UniProtKB-KW"/>
</dbReference>
<evidence type="ECO:0000256" key="4">
    <source>
        <dbReference type="ARBA" id="ARBA00022801"/>
    </source>
</evidence>